<dbReference type="SUPFAM" id="SSF47384">
    <property type="entry name" value="Homodimeric domain of signal transducing histidine kinase"/>
    <property type="match status" value="1"/>
</dbReference>
<feature type="domain" description="Histidine kinase" evidence="7">
    <location>
        <begin position="386"/>
        <end position="605"/>
    </location>
</feature>
<dbReference type="Gene3D" id="1.10.287.130">
    <property type="match status" value="1"/>
</dbReference>
<organism evidence="9 10">
    <name type="scientific">Desulfovibrio fairfieldensis</name>
    <dbReference type="NCBI Taxonomy" id="44742"/>
    <lineage>
        <taxon>Bacteria</taxon>
        <taxon>Pseudomonadati</taxon>
        <taxon>Thermodesulfobacteriota</taxon>
        <taxon>Desulfovibrionia</taxon>
        <taxon>Desulfovibrionales</taxon>
        <taxon>Desulfovibrionaceae</taxon>
        <taxon>Desulfovibrio</taxon>
    </lineage>
</organism>
<evidence type="ECO:0000259" key="8">
    <source>
        <dbReference type="PROSITE" id="PS50112"/>
    </source>
</evidence>
<dbReference type="EC" id="2.7.13.3" evidence="2"/>
<evidence type="ECO:0000259" key="7">
    <source>
        <dbReference type="PROSITE" id="PS50109"/>
    </source>
</evidence>
<dbReference type="InterPro" id="IPR004358">
    <property type="entry name" value="Sig_transdc_His_kin-like_C"/>
</dbReference>
<dbReference type="GO" id="GO:0000155">
    <property type="term" value="F:phosphorelay sensor kinase activity"/>
    <property type="evidence" value="ECO:0007669"/>
    <property type="project" value="InterPro"/>
</dbReference>
<dbReference type="SMART" id="SM00387">
    <property type="entry name" value="HATPase_c"/>
    <property type="match status" value="1"/>
</dbReference>
<dbReference type="SUPFAM" id="SSF55785">
    <property type="entry name" value="PYP-like sensor domain (PAS domain)"/>
    <property type="match status" value="1"/>
</dbReference>
<dbReference type="Gene3D" id="3.30.450.20">
    <property type="entry name" value="PAS domain"/>
    <property type="match status" value="1"/>
</dbReference>
<protein>
    <recommendedName>
        <fullName evidence="2">histidine kinase</fullName>
        <ecNumber evidence="2">2.7.13.3</ecNumber>
    </recommendedName>
</protein>
<dbReference type="PANTHER" id="PTHR43047:SF72">
    <property type="entry name" value="OSMOSENSING HISTIDINE PROTEIN KINASE SLN1"/>
    <property type="match status" value="1"/>
</dbReference>
<dbReference type="EMBL" id="CP014229">
    <property type="protein sequence ID" value="AMD89350.1"/>
    <property type="molecule type" value="Genomic_DNA"/>
</dbReference>
<evidence type="ECO:0000313" key="10">
    <source>
        <dbReference type="Proteomes" id="UP000069241"/>
    </source>
</evidence>
<dbReference type="Pfam" id="PF00512">
    <property type="entry name" value="HisKA"/>
    <property type="match status" value="1"/>
</dbReference>
<keyword evidence="6" id="KW-0472">Membrane</keyword>
<dbReference type="InterPro" id="IPR005467">
    <property type="entry name" value="His_kinase_dom"/>
</dbReference>
<feature type="domain" description="PAS" evidence="8">
    <location>
        <begin position="243"/>
        <end position="288"/>
    </location>
</feature>
<dbReference type="InterPro" id="IPR035965">
    <property type="entry name" value="PAS-like_dom_sf"/>
</dbReference>
<accession>A0A0X8JIB5</accession>
<dbReference type="PROSITE" id="PS50109">
    <property type="entry name" value="HIS_KIN"/>
    <property type="match status" value="1"/>
</dbReference>
<sequence>MDITVLPTLHRRISQATLKLVLAFGLVGVLLCTGFFFAGRAPDSLVSRNYDSVALARQMSTALAGWRFPELYVGKDRAAWQTEFELALAGARANVTETGEQAAVDAVARSWSELLLAGPEDADMGYNHVRMQLNALVALNEDGIRQRIAEGRWWRDIVFTVGVALFLACTLWAFFQTDATAARIAHPLRRAAEVLQARPPLRKPLRLPAPQTLEVRILFEEFTRLWARLSQLDAVNLSRLIAEKNKLAVLLDAAEDAVLMLGSGGAVEHASSRMLALLGLTSKDVLGKVWADLSSTAPNYLALRAVLHSGLTGSRDIALADPEQPGDARGTGSERWFSARRRVVEESGRGARAVAGPKQTLGQVFLLTEITEKKRRDALRAEMMDWISHELKTPVQSLGLAADLLARRPESAADPDLSALVATVREDAARLRTVAAQFLDIARMSPHALELRPAPLDLRDCLPRWLQPFEPAAREAGVALRCDVAPGLPPVFLDQERFAWVLSNLVSNALRAVPEGGAVTVSAELEEEGLLALRVADNGPGIDAELAGRLFEPFSHRRAAGRRLSIAGLGLAISRAIVEGHGGTLHYTPAPEGGSIFTVCLPLPEQEAETGGGRA</sequence>
<gene>
    <name evidence="9" type="ORF">AXF13_04050</name>
</gene>
<evidence type="ECO:0000256" key="5">
    <source>
        <dbReference type="ARBA" id="ARBA00022777"/>
    </source>
</evidence>
<dbReference type="Pfam" id="PF02518">
    <property type="entry name" value="HATPase_c"/>
    <property type="match status" value="1"/>
</dbReference>
<evidence type="ECO:0000313" key="9">
    <source>
        <dbReference type="EMBL" id="AMD89350.1"/>
    </source>
</evidence>
<dbReference type="SUPFAM" id="SSF55874">
    <property type="entry name" value="ATPase domain of HSP90 chaperone/DNA topoisomerase II/histidine kinase"/>
    <property type="match status" value="1"/>
</dbReference>
<dbReference type="InterPro" id="IPR003594">
    <property type="entry name" value="HATPase_dom"/>
</dbReference>
<dbReference type="RefSeq" id="WP_062251739.1">
    <property type="nucleotide sequence ID" value="NZ_CP014229.1"/>
</dbReference>
<evidence type="ECO:0000256" key="6">
    <source>
        <dbReference type="SAM" id="Phobius"/>
    </source>
</evidence>
<dbReference type="AlphaFoldDB" id="A0A0X8JIB5"/>
<dbReference type="STRING" id="44742.AXF13_04050"/>
<keyword evidence="10" id="KW-1185">Reference proteome</keyword>
<comment type="catalytic activity">
    <reaction evidence="1">
        <text>ATP + protein L-histidine = ADP + protein N-phospho-L-histidine.</text>
        <dbReference type="EC" id="2.7.13.3"/>
    </reaction>
</comment>
<proteinExistence type="predicted"/>
<dbReference type="InterPro" id="IPR036097">
    <property type="entry name" value="HisK_dim/P_sf"/>
</dbReference>
<dbReference type="CDD" id="cd00082">
    <property type="entry name" value="HisKA"/>
    <property type="match status" value="1"/>
</dbReference>
<keyword evidence="4" id="KW-0808">Transferase</keyword>
<name>A0A0X8JIB5_9BACT</name>
<dbReference type="GO" id="GO:0009927">
    <property type="term" value="F:histidine phosphotransfer kinase activity"/>
    <property type="evidence" value="ECO:0007669"/>
    <property type="project" value="TreeGrafter"/>
</dbReference>
<keyword evidence="3" id="KW-0597">Phosphoprotein</keyword>
<dbReference type="PANTHER" id="PTHR43047">
    <property type="entry name" value="TWO-COMPONENT HISTIDINE PROTEIN KINASE"/>
    <property type="match status" value="1"/>
</dbReference>
<dbReference type="KEGG" id="dfi:AXF13_04050"/>
<dbReference type="PROSITE" id="PS50112">
    <property type="entry name" value="PAS"/>
    <property type="match status" value="1"/>
</dbReference>
<dbReference type="PRINTS" id="PR00344">
    <property type="entry name" value="BCTRLSENSOR"/>
</dbReference>
<dbReference type="InterPro" id="IPR003661">
    <property type="entry name" value="HisK_dim/P_dom"/>
</dbReference>
<reference evidence="10" key="1">
    <citation type="submission" date="2016-02" db="EMBL/GenBank/DDBJ databases">
        <authorList>
            <person name="Holder M.E."/>
            <person name="Ajami N.J."/>
            <person name="Petrosino J.F."/>
        </authorList>
    </citation>
    <scope>NUCLEOTIDE SEQUENCE [LARGE SCALE GENOMIC DNA]</scope>
    <source>
        <strain evidence="10">CCUG 45958</strain>
    </source>
</reference>
<dbReference type="CDD" id="cd00075">
    <property type="entry name" value="HATPase"/>
    <property type="match status" value="1"/>
</dbReference>
<dbReference type="InterPro" id="IPR000014">
    <property type="entry name" value="PAS"/>
</dbReference>
<keyword evidence="6" id="KW-0812">Transmembrane</keyword>
<evidence type="ECO:0000256" key="2">
    <source>
        <dbReference type="ARBA" id="ARBA00012438"/>
    </source>
</evidence>
<dbReference type="Gene3D" id="3.30.565.10">
    <property type="entry name" value="Histidine kinase-like ATPase, C-terminal domain"/>
    <property type="match status" value="1"/>
</dbReference>
<evidence type="ECO:0000256" key="1">
    <source>
        <dbReference type="ARBA" id="ARBA00000085"/>
    </source>
</evidence>
<evidence type="ECO:0000256" key="4">
    <source>
        <dbReference type="ARBA" id="ARBA00022679"/>
    </source>
</evidence>
<feature type="transmembrane region" description="Helical" evidence="6">
    <location>
        <begin position="153"/>
        <end position="175"/>
    </location>
</feature>
<dbReference type="InterPro" id="IPR036890">
    <property type="entry name" value="HATPase_C_sf"/>
</dbReference>
<keyword evidence="6" id="KW-1133">Transmembrane helix</keyword>
<dbReference type="SMART" id="SM00091">
    <property type="entry name" value="PAS"/>
    <property type="match status" value="1"/>
</dbReference>
<feature type="transmembrane region" description="Helical" evidence="6">
    <location>
        <begin position="20"/>
        <end position="38"/>
    </location>
</feature>
<keyword evidence="5 9" id="KW-0418">Kinase</keyword>
<dbReference type="Proteomes" id="UP000069241">
    <property type="component" value="Chromosome"/>
</dbReference>
<dbReference type="GO" id="GO:0005886">
    <property type="term" value="C:plasma membrane"/>
    <property type="evidence" value="ECO:0007669"/>
    <property type="project" value="TreeGrafter"/>
</dbReference>
<evidence type="ECO:0000256" key="3">
    <source>
        <dbReference type="ARBA" id="ARBA00022553"/>
    </source>
</evidence>
<dbReference type="SMART" id="SM00388">
    <property type="entry name" value="HisKA"/>
    <property type="match status" value="1"/>
</dbReference>